<dbReference type="AlphaFoldDB" id="A0A2A5JL18"/>
<evidence type="ECO:0000313" key="3">
    <source>
        <dbReference type="Proteomes" id="UP000228621"/>
    </source>
</evidence>
<proteinExistence type="predicted"/>
<dbReference type="EMBL" id="NKHF01000096">
    <property type="protein sequence ID" value="PCK30143.1"/>
    <property type="molecule type" value="Genomic_DNA"/>
</dbReference>
<feature type="transmembrane region" description="Helical" evidence="1">
    <location>
        <begin position="7"/>
        <end position="24"/>
    </location>
</feature>
<protein>
    <submittedName>
        <fullName evidence="2">Uncharacterized protein</fullName>
    </submittedName>
</protein>
<dbReference type="Proteomes" id="UP000228621">
    <property type="component" value="Unassembled WGS sequence"/>
</dbReference>
<keyword evidence="3" id="KW-1185">Reference proteome</keyword>
<dbReference type="RefSeq" id="WP_099643587.1">
    <property type="nucleotide sequence ID" value="NZ_NKHF01000096.1"/>
</dbReference>
<organism evidence="2 3">
    <name type="scientific">Pseudoalteromonas piscicida</name>
    <dbReference type="NCBI Taxonomy" id="43662"/>
    <lineage>
        <taxon>Bacteria</taxon>
        <taxon>Pseudomonadati</taxon>
        <taxon>Pseudomonadota</taxon>
        <taxon>Gammaproteobacteria</taxon>
        <taxon>Alteromonadales</taxon>
        <taxon>Pseudoalteromonadaceae</taxon>
        <taxon>Pseudoalteromonas</taxon>
    </lineage>
</organism>
<sequence>MKLVAKYLILSLIAVFVVVIYFVSTTEKKVEKPINHSEAVPFISQSELVTTLPDFYDMDVKLKKDIDNTISLQADALSLKLKSVFGTKAMLDFEAELIELLKDPNISRKDKISLLWNMVLQLGVESKQGLYVLEYLSSLAPIELSNELISLFETASEPSKFGLLNVLETILLVSGDEAKVSATHLSAVKQQLLDAISGQLVNVEDPALGFSILEAIVGHLPFEKAKLLIDDQFIMAENKSNNVSNDAVRATKAGIYNRLALANPQSRAEFLPQYIQALNHEPSQTVERESLRQDLFNIIRIDKFMNEAPYEFKQTVNAFLARDLPTIDIDNTEFDYDAVKLYSDLSIAMAKLSASAQQSSESLYTQQINAAKSPVEQAILISRSPYRLNELLTDEFARARMSRDLRAEAKRIGEDSSYADLLNDAALKLSGERL</sequence>
<keyword evidence="1" id="KW-0812">Transmembrane</keyword>
<gene>
    <name evidence="2" type="ORF">CEX98_18990</name>
</gene>
<evidence type="ECO:0000256" key="1">
    <source>
        <dbReference type="SAM" id="Phobius"/>
    </source>
</evidence>
<dbReference type="OrthoDB" id="6310636at2"/>
<evidence type="ECO:0000313" key="2">
    <source>
        <dbReference type="EMBL" id="PCK30143.1"/>
    </source>
</evidence>
<reference evidence="3" key="1">
    <citation type="journal article" date="2019" name="Genome Announc.">
        <title>Draft Genome Sequence of Pseudoalteromonas piscicida Strain 36Y ROTHPW, an Hypersaline Seawater Isolate from the South Coast of Sonora, Mexico.</title>
        <authorList>
            <person name="Sanchez-Diaz R."/>
            <person name="Molina-Garza Z.J."/>
            <person name="Cruz-Suarez L.E."/>
            <person name="Selvin J."/>
            <person name="Kiran G.S."/>
            <person name="Ibarra-Gamez J.C."/>
            <person name="Gomez-Gil B."/>
            <person name="Galaviz-Silva L."/>
        </authorList>
    </citation>
    <scope>NUCLEOTIDE SEQUENCE [LARGE SCALE GENOMIC DNA]</scope>
    <source>
        <strain evidence="3">36Y_RITHPW</strain>
    </source>
</reference>
<keyword evidence="1" id="KW-0472">Membrane</keyword>
<comment type="caution">
    <text evidence="2">The sequence shown here is derived from an EMBL/GenBank/DDBJ whole genome shotgun (WGS) entry which is preliminary data.</text>
</comment>
<name>A0A2A5JL18_PSEO7</name>
<keyword evidence="1" id="KW-1133">Transmembrane helix</keyword>
<accession>A0A2A5JL18</accession>